<sequence length="380" mass="43490">MKLYLIMNVRFPTEKAHGWQIAKMCEAFLDLGYDITLVVPDRKNLIKESAKLYYGLKTDLPIIKLPVVDFLSSRFGRSRLGFFLMEWTFIRSVFHWAKRLPDEQAVVFTRDQFLAERFSKKAWKLALEIHDVSEGFFEKHQSLVRSVDLFVMTNAWKKQEAMRIWGTAVADKTIVSPNAIDIAPYEQPIAKQKARQELGWDDALQYTVYTGHFYDWKGAYVLADASQKLNEEQRIVLIGGTDADFAKMQTYVKTHGLEKVLLIPHVPQAEVRQYLAAADCLALPNSGKSWHSRFTTSPIKLWEYLASKRPVIASDLPAIRELVTEREVYFVPPDDADELAKAIHTAVKGDSVRVQAGFDLAVSNSWAQRAQKLSEVFKKL</sequence>
<dbReference type="Proteomes" id="UP000231581">
    <property type="component" value="Unassembled WGS sequence"/>
</dbReference>
<comment type="caution">
    <text evidence="1">The sequence shown here is derived from an EMBL/GenBank/DDBJ whole genome shotgun (WGS) entry which is preliminary data.</text>
</comment>
<proteinExistence type="predicted"/>
<protein>
    <recommendedName>
        <fullName evidence="3">Glycosyltransferase subfamily 4-like N-terminal domain-containing protein</fullName>
    </recommendedName>
</protein>
<name>A0A2H0BV51_9BACT</name>
<evidence type="ECO:0000313" key="2">
    <source>
        <dbReference type="Proteomes" id="UP000231581"/>
    </source>
</evidence>
<dbReference type="AlphaFoldDB" id="A0A2H0BV51"/>
<dbReference type="Pfam" id="PF13692">
    <property type="entry name" value="Glyco_trans_1_4"/>
    <property type="match status" value="1"/>
</dbReference>
<dbReference type="PANTHER" id="PTHR12526:SF630">
    <property type="entry name" value="GLYCOSYLTRANSFERASE"/>
    <property type="match status" value="1"/>
</dbReference>
<accession>A0A2H0BV51</accession>
<dbReference type="PANTHER" id="PTHR12526">
    <property type="entry name" value="GLYCOSYLTRANSFERASE"/>
    <property type="match status" value="1"/>
</dbReference>
<dbReference type="Gene3D" id="3.40.50.2000">
    <property type="entry name" value="Glycogen Phosphorylase B"/>
    <property type="match status" value="1"/>
</dbReference>
<evidence type="ECO:0008006" key="3">
    <source>
        <dbReference type="Google" id="ProtNLM"/>
    </source>
</evidence>
<dbReference type="SUPFAM" id="SSF53756">
    <property type="entry name" value="UDP-Glycosyltransferase/glycogen phosphorylase"/>
    <property type="match status" value="1"/>
</dbReference>
<organism evidence="1 2">
    <name type="scientific">Candidatus Uhrbacteria bacterium CG22_combo_CG10-13_8_21_14_all_47_17</name>
    <dbReference type="NCBI Taxonomy" id="1975041"/>
    <lineage>
        <taxon>Bacteria</taxon>
        <taxon>Candidatus Uhriibacteriota</taxon>
    </lineage>
</organism>
<reference evidence="1 2" key="1">
    <citation type="submission" date="2017-09" db="EMBL/GenBank/DDBJ databases">
        <title>Depth-based differentiation of microbial function through sediment-hosted aquifers and enrichment of novel symbionts in the deep terrestrial subsurface.</title>
        <authorList>
            <person name="Probst A.J."/>
            <person name="Ladd B."/>
            <person name="Jarett J.K."/>
            <person name="Geller-Mcgrath D.E."/>
            <person name="Sieber C.M."/>
            <person name="Emerson J.B."/>
            <person name="Anantharaman K."/>
            <person name="Thomas B.C."/>
            <person name="Malmstrom R."/>
            <person name="Stieglmeier M."/>
            <person name="Klingl A."/>
            <person name="Woyke T."/>
            <person name="Ryan C.M."/>
            <person name="Banfield J.F."/>
        </authorList>
    </citation>
    <scope>NUCLEOTIDE SEQUENCE [LARGE SCALE GENOMIC DNA]</scope>
    <source>
        <strain evidence="1">CG22_combo_CG10-13_8_21_14_all_47_17</strain>
    </source>
</reference>
<dbReference type="EMBL" id="PCSZ01000013">
    <property type="protein sequence ID" value="PIP60930.1"/>
    <property type="molecule type" value="Genomic_DNA"/>
</dbReference>
<evidence type="ECO:0000313" key="1">
    <source>
        <dbReference type="EMBL" id="PIP60930.1"/>
    </source>
</evidence>
<gene>
    <name evidence="1" type="ORF">COX00_00540</name>
</gene>